<dbReference type="AlphaFoldDB" id="A0A3P7PEE0"/>
<evidence type="ECO:0000313" key="2">
    <source>
        <dbReference type="Proteomes" id="UP000281553"/>
    </source>
</evidence>
<gene>
    <name evidence="1" type="ORF">DILT_LOCUS19081</name>
</gene>
<reference evidence="1 2" key="1">
    <citation type="submission" date="2018-11" db="EMBL/GenBank/DDBJ databases">
        <authorList>
            <consortium name="Pathogen Informatics"/>
        </authorList>
    </citation>
    <scope>NUCLEOTIDE SEQUENCE [LARGE SCALE GENOMIC DNA]</scope>
</reference>
<sequence length="69" mass="7804">MHSIQLQIIFFEPRTPGLDGILQVGPKKRSVRFPEELFVDVDESPPKSKLSFMYTNAESLPSNIDGRKA</sequence>
<dbReference type="Proteomes" id="UP000281553">
    <property type="component" value="Unassembled WGS sequence"/>
</dbReference>
<accession>A0A3P7PEE0</accession>
<keyword evidence="2" id="KW-1185">Reference proteome</keyword>
<proteinExistence type="predicted"/>
<protein>
    <submittedName>
        <fullName evidence="1">Uncharacterized protein</fullName>
    </submittedName>
</protein>
<evidence type="ECO:0000313" key="1">
    <source>
        <dbReference type="EMBL" id="VDN43397.1"/>
    </source>
</evidence>
<name>A0A3P7PEE0_DIBLA</name>
<organism evidence="1 2">
    <name type="scientific">Dibothriocephalus latus</name>
    <name type="common">Fish tapeworm</name>
    <name type="synonym">Diphyllobothrium latum</name>
    <dbReference type="NCBI Taxonomy" id="60516"/>
    <lineage>
        <taxon>Eukaryota</taxon>
        <taxon>Metazoa</taxon>
        <taxon>Spiralia</taxon>
        <taxon>Lophotrochozoa</taxon>
        <taxon>Platyhelminthes</taxon>
        <taxon>Cestoda</taxon>
        <taxon>Eucestoda</taxon>
        <taxon>Diphyllobothriidea</taxon>
        <taxon>Diphyllobothriidae</taxon>
        <taxon>Dibothriocephalus</taxon>
    </lineage>
</organism>
<dbReference type="EMBL" id="UYRU01107726">
    <property type="protein sequence ID" value="VDN43397.1"/>
    <property type="molecule type" value="Genomic_DNA"/>
</dbReference>